<accession>A0ABQ4NSK6</accession>
<organism evidence="1 2">
    <name type="scientific">Shewanella sairae</name>
    <dbReference type="NCBI Taxonomy" id="190310"/>
    <lineage>
        <taxon>Bacteria</taxon>
        <taxon>Pseudomonadati</taxon>
        <taxon>Pseudomonadota</taxon>
        <taxon>Gammaproteobacteria</taxon>
        <taxon>Alteromonadales</taxon>
        <taxon>Shewanellaceae</taxon>
        <taxon>Shewanella</taxon>
    </lineage>
</organism>
<dbReference type="Proteomes" id="UP000887104">
    <property type="component" value="Unassembled WGS sequence"/>
</dbReference>
<evidence type="ECO:0000313" key="1">
    <source>
        <dbReference type="EMBL" id="GIU02126.1"/>
    </source>
</evidence>
<protein>
    <submittedName>
        <fullName evidence="1">Uncharacterized protein</fullName>
    </submittedName>
</protein>
<keyword evidence="2" id="KW-1185">Reference proteome</keyword>
<comment type="caution">
    <text evidence="1">The sequence shown here is derived from an EMBL/GenBank/DDBJ whole genome shotgun (WGS) entry which is preliminary data.</text>
</comment>
<name>A0ABQ4NSK6_9GAMM</name>
<evidence type="ECO:0000313" key="2">
    <source>
        <dbReference type="Proteomes" id="UP000887104"/>
    </source>
</evidence>
<proteinExistence type="predicted"/>
<dbReference type="EMBL" id="BPEY01000296">
    <property type="protein sequence ID" value="GIU02126.1"/>
    <property type="molecule type" value="Genomic_DNA"/>
</dbReference>
<sequence length="68" mass="7970">MRLNFSGRHFPTERLCCSAQNQKLNDELIEVASIILMELSDFRDIDDFATRQYMEKGASLVERVFQNQ</sequence>
<gene>
    <name evidence="1" type="ORF">TUM4438_46620</name>
</gene>
<reference evidence="1" key="1">
    <citation type="submission" date="2021-05" db="EMBL/GenBank/DDBJ databases">
        <title>Molecular characterization for Shewanella algae harboring chromosomal blaOXA-55-like strains isolated from clinical and environment sample.</title>
        <authorList>
            <person name="Ohama Y."/>
            <person name="Aoki K."/>
            <person name="Harada S."/>
            <person name="Moriya K."/>
            <person name="Ishii Y."/>
            <person name="Tateda K."/>
        </authorList>
    </citation>
    <scope>NUCLEOTIDE SEQUENCE</scope>
    <source>
        <strain evidence="1">JCM 11563</strain>
    </source>
</reference>